<dbReference type="PANTHER" id="PTHR30349">
    <property type="entry name" value="PHAGE INTEGRASE-RELATED"/>
    <property type="match status" value="1"/>
</dbReference>
<dbReference type="SUPFAM" id="SSF56349">
    <property type="entry name" value="DNA breaking-rejoining enzymes"/>
    <property type="match status" value="1"/>
</dbReference>
<dbReference type="Proteomes" id="UP000199399">
    <property type="component" value="Unassembled WGS sequence"/>
</dbReference>
<dbReference type="PROSITE" id="PS51898">
    <property type="entry name" value="TYR_RECOMBINASE"/>
    <property type="match status" value="1"/>
</dbReference>
<dbReference type="Pfam" id="PF00589">
    <property type="entry name" value="Phage_integrase"/>
    <property type="match status" value="1"/>
</dbReference>
<dbReference type="InterPro" id="IPR050090">
    <property type="entry name" value="Tyrosine_recombinase_XerCD"/>
</dbReference>
<dbReference type="Gene3D" id="1.10.443.10">
    <property type="entry name" value="Intergrase catalytic core"/>
    <property type="match status" value="1"/>
</dbReference>
<dbReference type="GO" id="GO:0007059">
    <property type="term" value="P:chromosome segregation"/>
    <property type="evidence" value="ECO:0007669"/>
    <property type="project" value="UniProtKB-KW"/>
</dbReference>
<dbReference type="PANTHER" id="PTHR30349:SF81">
    <property type="entry name" value="TYROSINE RECOMBINASE XERC"/>
    <property type="match status" value="1"/>
</dbReference>
<evidence type="ECO:0000256" key="1">
    <source>
        <dbReference type="ARBA" id="ARBA00022829"/>
    </source>
</evidence>
<evidence type="ECO:0000313" key="5">
    <source>
        <dbReference type="EMBL" id="SDG52025.1"/>
    </source>
</evidence>
<organism evidence="5 6">
    <name type="scientific">Sulfitobacter delicatus</name>
    <dbReference type="NCBI Taxonomy" id="218672"/>
    <lineage>
        <taxon>Bacteria</taxon>
        <taxon>Pseudomonadati</taxon>
        <taxon>Pseudomonadota</taxon>
        <taxon>Alphaproteobacteria</taxon>
        <taxon>Rhodobacterales</taxon>
        <taxon>Roseobacteraceae</taxon>
        <taxon>Sulfitobacter</taxon>
    </lineage>
</organism>
<evidence type="ECO:0000256" key="2">
    <source>
        <dbReference type="ARBA" id="ARBA00022908"/>
    </source>
</evidence>
<dbReference type="AlphaFoldDB" id="A0A1G7UWP4"/>
<dbReference type="OrthoDB" id="9808346at2"/>
<dbReference type="InterPro" id="IPR002104">
    <property type="entry name" value="Integrase_catalytic"/>
</dbReference>
<dbReference type="EMBL" id="FNBP01000008">
    <property type="protein sequence ID" value="SDG52025.1"/>
    <property type="molecule type" value="Genomic_DNA"/>
</dbReference>
<dbReference type="InterPro" id="IPR011010">
    <property type="entry name" value="DNA_brk_join_enz"/>
</dbReference>
<evidence type="ECO:0000259" key="4">
    <source>
        <dbReference type="PROSITE" id="PS51898"/>
    </source>
</evidence>
<evidence type="ECO:0000256" key="3">
    <source>
        <dbReference type="ARBA" id="ARBA00023172"/>
    </source>
</evidence>
<keyword evidence="6" id="KW-1185">Reference proteome</keyword>
<keyword evidence="2" id="KW-0229">DNA integration</keyword>
<evidence type="ECO:0000313" key="6">
    <source>
        <dbReference type="Proteomes" id="UP000199399"/>
    </source>
</evidence>
<gene>
    <name evidence="5" type="ORF">SAMN04489759_108142</name>
</gene>
<feature type="domain" description="Tyr recombinase" evidence="4">
    <location>
        <begin position="158"/>
        <end position="347"/>
    </location>
</feature>
<keyword evidence="1" id="KW-0159">Chromosome partition</keyword>
<protein>
    <submittedName>
        <fullName evidence="5">Phage integrase family protein</fullName>
    </submittedName>
</protein>
<reference evidence="6" key="1">
    <citation type="submission" date="2016-10" db="EMBL/GenBank/DDBJ databases">
        <authorList>
            <person name="Varghese N."/>
            <person name="Submissions S."/>
        </authorList>
    </citation>
    <scope>NUCLEOTIDE SEQUENCE [LARGE SCALE GENOMIC DNA]</scope>
    <source>
        <strain evidence="6">DSM 16477</strain>
    </source>
</reference>
<dbReference type="GO" id="GO:0015074">
    <property type="term" value="P:DNA integration"/>
    <property type="evidence" value="ECO:0007669"/>
    <property type="project" value="UniProtKB-KW"/>
</dbReference>
<dbReference type="RefSeq" id="WP_093743353.1">
    <property type="nucleotide sequence ID" value="NZ_FNBP01000008.1"/>
</dbReference>
<sequence>MDNEDPEAPKPWTPKWKNNDYEIDFYVRRRRIRKRLGIRDVNKCELAFRLAEMEFDKAWEKVLSPVPTFAEAATLYMKHTGNRRYLKRIIRYFGVYTRINEIDHPRILRAGNEIAELRFKESGRRWVPNTIHCQVTVPIVAVINFISGNRRERRKKSVRSRYLSPSQLEALIQAAMEPKKAHVNDKDLRILKIIVFMFATGCGPGETFAVRADDFNWTTNEVWIPAAEDGAGKTISRARWVYLPDRAIELIGELPKTGRAFLSSRGNPFELRDHGGGQIAKQFRKLCNAALLPKDVVCYTLRHTWATSHSAQVGNHDLLLDRGGWAKADTARDYRKAHPADLGEQLYAYGWDFGKDPANTQNFTKK</sequence>
<name>A0A1G7UWP4_9RHOB</name>
<dbReference type="InterPro" id="IPR013762">
    <property type="entry name" value="Integrase-like_cat_sf"/>
</dbReference>
<dbReference type="GO" id="GO:0003677">
    <property type="term" value="F:DNA binding"/>
    <property type="evidence" value="ECO:0007669"/>
    <property type="project" value="InterPro"/>
</dbReference>
<dbReference type="GO" id="GO:0006310">
    <property type="term" value="P:DNA recombination"/>
    <property type="evidence" value="ECO:0007669"/>
    <property type="project" value="UniProtKB-KW"/>
</dbReference>
<proteinExistence type="predicted"/>
<keyword evidence="3" id="KW-0233">DNA recombination</keyword>
<dbReference type="STRING" id="218672.SAMN04489759_108142"/>
<accession>A0A1G7UWP4</accession>